<comment type="caution">
    <text evidence="1">The sequence shown here is derived from an EMBL/GenBank/DDBJ whole genome shotgun (WGS) entry which is preliminary data.</text>
</comment>
<dbReference type="AlphaFoldDB" id="A0A370NDZ3"/>
<dbReference type="Proteomes" id="UP000254875">
    <property type="component" value="Unassembled WGS sequence"/>
</dbReference>
<gene>
    <name evidence="1" type="ORF">DLM46_06345</name>
</gene>
<dbReference type="OrthoDB" id="9132218at2"/>
<organism evidence="1 2">
    <name type="scientific">Paraburkholderia lacunae</name>
    <dbReference type="NCBI Taxonomy" id="2211104"/>
    <lineage>
        <taxon>Bacteria</taxon>
        <taxon>Pseudomonadati</taxon>
        <taxon>Pseudomonadota</taxon>
        <taxon>Betaproteobacteria</taxon>
        <taxon>Burkholderiales</taxon>
        <taxon>Burkholderiaceae</taxon>
        <taxon>Paraburkholderia</taxon>
    </lineage>
</organism>
<reference evidence="2" key="1">
    <citation type="submission" date="2018-05" db="EMBL/GenBank/DDBJ databases">
        <authorList>
            <person name="Feng T."/>
        </authorList>
    </citation>
    <scope>NUCLEOTIDE SEQUENCE [LARGE SCALE GENOMIC DNA]</scope>
    <source>
        <strain evidence="2">S27</strain>
    </source>
</reference>
<accession>A0A370NDZ3</accession>
<evidence type="ECO:0000313" key="2">
    <source>
        <dbReference type="Proteomes" id="UP000254875"/>
    </source>
</evidence>
<dbReference type="EMBL" id="QHKS01000003">
    <property type="protein sequence ID" value="RDK03826.1"/>
    <property type="molecule type" value="Genomic_DNA"/>
</dbReference>
<evidence type="ECO:0000313" key="1">
    <source>
        <dbReference type="EMBL" id="RDK03826.1"/>
    </source>
</evidence>
<protein>
    <submittedName>
        <fullName evidence="1">Uncharacterized protein</fullName>
    </submittedName>
</protein>
<keyword evidence="2" id="KW-1185">Reference proteome</keyword>
<sequence>MMNDDETGRSRAMWDEIMMLHTSVSVIRKAKGKRNPPDCEANTAEYEKVANDYVDDLERAMREAWWGRWVNNQQR</sequence>
<proteinExistence type="predicted"/>
<name>A0A370NDZ3_9BURK</name>
<dbReference type="RefSeq" id="WP_115099902.1">
    <property type="nucleotide sequence ID" value="NZ_QHKS01000003.1"/>
</dbReference>